<reference evidence="1 2" key="1">
    <citation type="submission" date="2014-05" db="EMBL/GenBank/DDBJ databases">
        <title>Draft Genome Sequence of Kitasatospora cheerisanensis KCTC 2395.</title>
        <authorList>
            <person name="Nam D.H."/>
        </authorList>
    </citation>
    <scope>NUCLEOTIDE SEQUENCE [LARGE SCALE GENOMIC DNA]</scope>
    <source>
        <strain evidence="1 2">KCTC 2395</strain>
    </source>
</reference>
<accession>A0A066YRK7</accession>
<name>A0A066YRK7_9ACTN</name>
<evidence type="ECO:0008006" key="3">
    <source>
        <dbReference type="Google" id="ProtNLM"/>
    </source>
</evidence>
<gene>
    <name evidence="1" type="ORF">KCH_45260</name>
</gene>
<proteinExistence type="predicted"/>
<dbReference type="RefSeq" id="WP_035865216.1">
    <property type="nucleotide sequence ID" value="NZ_KK853997.1"/>
</dbReference>
<sequence>MTLVVLDPDGRYAADCPAALADAGQDLWLVTGAAGPRPGFAQVTVVERYEHGAAVELAVLDAAARTEVRALIALDPVDQVRAAGLREHLGLPGQRPAAAQALADPITAGELLAAAGIATTPREEVRRIADLYLWAHRWGYPLTVRRRLAAGHPVLVELADEAALRAAVAGGLLPYDPAQVAALTVEPPPAGPVEVADGEPLAGVLPADPGHPYTVETVRAPDGGRPVHAVHYRPAARPVRELLRAQAGLDLLEVSR</sequence>
<protein>
    <recommendedName>
        <fullName evidence="3">ATP-grasp domain-containing protein</fullName>
    </recommendedName>
</protein>
<dbReference type="EMBL" id="JNBY01000094">
    <property type="protein sequence ID" value="KDN83877.1"/>
    <property type="molecule type" value="Genomic_DNA"/>
</dbReference>
<dbReference type="Proteomes" id="UP000027178">
    <property type="component" value="Unassembled WGS sequence"/>
</dbReference>
<dbReference type="Gene3D" id="3.40.50.20">
    <property type="match status" value="1"/>
</dbReference>
<comment type="caution">
    <text evidence="1">The sequence shown here is derived from an EMBL/GenBank/DDBJ whole genome shotgun (WGS) entry which is preliminary data.</text>
</comment>
<dbReference type="OrthoDB" id="4325124at2"/>
<evidence type="ECO:0000313" key="1">
    <source>
        <dbReference type="EMBL" id="KDN83877.1"/>
    </source>
</evidence>
<organism evidence="1 2">
    <name type="scientific">Kitasatospora cheerisanensis KCTC 2395</name>
    <dbReference type="NCBI Taxonomy" id="1348663"/>
    <lineage>
        <taxon>Bacteria</taxon>
        <taxon>Bacillati</taxon>
        <taxon>Actinomycetota</taxon>
        <taxon>Actinomycetes</taxon>
        <taxon>Kitasatosporales</taxon>
        <taxon>Streptomycetaceae</taxon>
        <taxon>Kitasatospora</taxon>
    </lineage>
</organism>
<dbReference type="AlphaFoldDB" id="A0A066YRK7"/>
<dbReference type="HOGENOM" id="CLU_1084948_0_0_11"/>
<keyword evidence="2" id="KW-1185">Reference proteome</keyword>
<dbReference type="eggNOG" id="COG1181">
    <property type="taxonomic scope" value="Bacteria"/>
</dbReference>
<dbReference type="PATRIC" id="fig|1348663.4.peg.4367"/>
<evidence type="ECO:0000313" key="2">
    <source>
        <dbReference type="Proteomes" id="UP000027178"/>
    </source>
</evidence>